<dbReference type="AlphaFoldDB" id="A0A0C3CND2"/>
<reference evidence="3" key="2">
    <citation type="submission" date="2015-01" db="EMBL/GenBank/DDBJ databases">
        <title>Evolutionary Origins and Diversification of the Mycorrhizal Mutualists.</title>
        <authorList>
            <consortium name="DOE Joint Genome Institute"/>
            <consortium name="Mycorrhizal Genomics Consortium"/>
            <person name="Kohler A."/>
            <person name="Kuo A."/>
            <person name="Nagy L.G."/>
            <person name="Floudas D."/>
            <person name="Copeland A."/>
            <person name="Barry K.W."/>
            <person name="Cichocki N."/>
            <person name="Veneault-Fourrey C."/>
            <person name="LaButti K."/>
            <person name="Lindquist E.A."/>
            <person name="Lipzen A."/>
            <person name="Lundell T."/>
            <person name="Morin E."/>
            <person name="Murat C."/>
            <person name="Riley R."/>
            <person name="Ohm R."/>
            <person name="Sun H."/>
            <person name="Tunlid A."/>
            <person name="Henrissat B."/>
            <person name="Grigoriev I.V."/>
            <person name="Hibbett D.S."/>
            <person name="Martin F."/>
        </authorList>
    </citation>
    <scope>NUCLEOTIDE SEQUENCE [LARGE SCALE GENOMIC DNA]</scope>
    <source>
        <strain evidence="3">F 1598</strain>
    </source>
</reference>
<dbReference type="EMBL" id="KN832972">
    <property type="protein sequence ID" value="KIM91212.1"/>
    <property type="molecule type" value="Genomic_DNA"/>
</dbReference>
<organism evidence="2 3">
    <name type="scientific">Piloderma croceum (strain F 1598)</name>
    <dbReference type="NCBI Taxonomy" id="765440"/>
    <lineage>
        <taxon>Eukaryota</taxon>
        <taxon>Fungi</taxon>
        <taxon>Dikarya</taxon>
        <taxon>Basidiomycota</taxon>
        <taxon>Agaricomycotina</taxon>
        <taxon>Agaricomycetes</taxon>
        <taxon>Agaricomycetidae</taxon>
        <taxon>Atheliales</taxon>
        <taxon>Atheliaceae</taxon>
        <taxon>Piloderma</taxon>
    </lineage>
</organism>
<evidence type="ECO:0000313" key="2">
    <source>
        <dbReference type="EMBL" id="KIM91212.1"/>
    </source>
</evidence>
<gene>
    <name evidence="2" type="ORF">PILCRDRAFT_811720</name>
</gene>
<feature type="compositionally biased region" description="Basic and acidic residues" evidence="1">
    <location>
        <begin position="8"/>
        <end position="20"/>
    </location>
</feature>
<name>A0A0C3CND2_PILCF</name>
<protein>
    <submittedName>
        <fullName evidence="2">Uncharacterized protein</fullName>
    </submittedName>
</protein>
<feature type="region of interest" description="Disordered" evidence="1">
    <location>
        <begin position="1"/>
        <end position="20"/>
    </location>
</feature>
<evidence type="ECO:0000256" key="1">
    <source>
        <dbReference type="SAM" id="MobiDB-lite"/>
    </source>
</evidence>
<reference evidence="2 3" key="1">
    <citation type="submission" date="2014-04" db="EMBL/GenBank/DDBJ databases">
        <authorList>
            <consortium name="DOE Joint Genome Institute"/>
            <person name="Kuo A."/>
            <person name="Tarkka M."/>
            <person name="Buscot F."/>
            <person name="Kohler A."/>
            <person name="Nagy L.G."/>
            <person name="Floudas D."/>
            <person name="Copeland A."/>
            <person name="Barry K.W."/>
            <person name="Cichocki N."/>
            <person name="Veneault-Fourrey C."/>
            <person name="LaButti K."/>
            <person name="Lindquist E.A."/>
            <person name="Lipzen A."/>
            <person name="Lundell T."/>
            <person name="Morin E."/>
            <person name="Murat C."/>
            <person name="Sun H."/>
            <person name="Tunlid A."/>
            <person name="Henrissat B."/>
            <person name="Grigoriev I.V."/>
            <person name="Hibbett D.S."/>
            <person name="Martin F."/>
            <person name="Nordberg H.P."/>
            <person name="Cantor M.N."/>
            <person name="Hua S.X."/>
        </authorList>
    </citation>
    <scope>NUCLEOTIDE SEQUENCE [LARGE SCALE GENOMIC DNA]</scope>
    <source>
        <strain evidence="2 3">F 1598</strain>
    </source>
</reference>
<accession>A0A0C3CND2</accession>
<dbReference type="Proteomes" id="UP000054166">
    <property type="component" value="Unassembled WGS sequence"/>
</dbReference>
<dbReference type="OrthoDB" id="204405at2759"/>
<dbReference type="InParanoid" id="A0A0C3CND2"/>
<evidence type="ECO:0000313" key="3">
    <source>
        <dbReference type="Proteomes" id="UP000054166"/>
    </source>
</evidence>
<proteinExistence type="predicted"/>
<dbReference type="HOGENOM" id="CLU_2794797_0_0_1"/>
<sequence>MVKTFPDFGRKNGEPRETRRRMSEMLSEWVQLECYTHVSSAQVGEYGPHVQRSLHSVLLLQAQALRDI</sequence>
<keyword evidence="3" id="KW-1185">Reference proteome</keyword>